<dbReference type="Proteomes" id="UP001521137">
    <property type="component" value="Unassembled WGS sequence"/>
</dbReference>
<dbReference type="PROSITE" id="PS00041">
    <property type="entry name" value="HTH_ARAC_FAMILY_1"/>
    <property type="match status" value="1"/>
</dbReference>
<dbReference type="PANTHER" id="PTHR43280">
    <property type="entry name" value="ARAC-FAMILY TRANSCRIPTIONAL REGULATOR"/>
    <property type="match status" value="1"/>
</dbReference>
<protein>
    <submittedName>
        <fullName evidence="6">AraC family transcriptional regulator</fullName>
    </submittedName>
</protein>
<dbReference type="PANTHER" id="PTHR43280:SF2">
    <property type="entry name" value="HTH-TYPE TRANSCRIPTIONAL REGULATOR EXSA"/>
    <property type="match status" value="1"/>
</dbReference>
<feature type="transmembrane region" description="Helical" evidence="4">
    <location>
        <begin position="41"/>
        <end position="60"/>
    </location>
</feature>
<feature type="transmembrane region" description="Helical" evidence="4">
    <location>
        <begin position="72"/>
        <end position="91"/>
    </location>
</feature>
<accession>A0ABS9D761</accession>
<feature type="transmembrane region" description="Helical" evidence="4">
    <location>
        <begin position="103"/>
        <end position="121"/>
    </location>
</feature>
<dbReference type="Gene3D" id="1.10.10.60">
    <property type="entry name" value="Homeodomain-like"/>
    <property type="match status" value="2"/>
</dbReference>
<dbReference type="PROSITE" id="PS01124">
    <property type="entry name" value="HTH_ARAC_FAMILY_2"/>
    <property type="match status" value="1"/>
</dbReference>
<comment type="caution">
    <text evidence="6">The sequence shown here is derived from an EMBL/GenBank/DDBJ whole genome shotgun (WGS) entry which is preliminary data.</text>
</comment>
<dbReference type="InterPro" id="IPR018060">
    <property type="entry name" value="HTH_AraC"/>
</dbReference>
<reference evidence="6 7" key="1">
    <citation type="submission" date="2022-01" db="EMBL/GenBank/DDBJ databases">
        <title>Paraglaciecola sp. G1-23.</title>
        <authorList>
            <person name="Jin M.S."/>
            <person name="Han D.M."/>
            <person name="Kim H.M."/>
            <person name="Jeon C.O."/>
        </authorList>
    </citation>
    <scope>NUCLEOTIDE SEQUENCE [LARGE SCALE GENOMIC DNA]</scope>
    <source>
        <strain evidence="6 7">G1-23</strain>
    </source>
</reference>
<evidence type="ECO:0000313" key="7">
    <source>
        <dbReference type="Proteomes" id="UP001521137"/>
    </source>
</evidence>
<gene>
    <name evidence="6" type="ORF">L0668_07130</name>
</gene>
<dbReference type="SMART" id="SM00342">
    <property type="entry name" value="HTH_ARAC"/>
    <property type="match status" value="1"/>
</dbReference>
<keyword evidence="4" id="KW-0472">Membrane</keyword>
<feature type="transmembrane region" description="Helical" evidence="4">
    <location>
        <begin position="205"/>
        <end position="223"/>
    </location>
</feature>
<feature type="transmembrane region" description="Helical" evidence="4">
    <location>
        <begin position="12"/>
        <end position="29"/>
    </location>
</feature>
<keyword evidence="4" id="KW-1133">Transmembrane helix</keyword>
<dbReference type="InterPro" id="IPR009057">
    <property type="entry name" value="Homeodomain-like_sf"/>
</dbReference>
<feature type="transmembrane region" description="Helical" evidence="4">
    <location>
        <begin position="149"/>
        <end position="168"/>
    </location>
</feature>
<name>A0ABS9D761_9ALTE</name>
<evidence type="ECO:0000256" key="1">
    <source>
        <dbReference type="ARBA" id="ARBA00023015"/>
    </source>
</evidence>
<dbReference type="InterPro" id="IPR018062">
    <property type="entry name" value="HTH_AraC-typ_CS"/>
</dbReference>
<keyword evidence="2" id="KW-0238">DNA-binding</keyword>
<evidence type="ECO:0000256" key="4">
    <source>
        <dbReference type="SAM" id="Phobius"/>
    </source>
</evidence>
<proteinExistence type="predicted"/>
<evidence type="ECO:0000313" key="6">
    <source>
        <dbReference type="EMBL" id="MCF2947873.1"/>
    </source>
</evidence>
<dbReference type="RefSeq" id="WP_235311405.1">
    <property type="nucleotide sequence ID" value="NZ_JAKGAS010000003.1"/>
</dbReference>
<keyword evidence="3" id="KW-0804">Transcription</keyword>
<dbReference type="Pfam" id="PF12833">
    <property type="entry name" value="HTH_18"/>
    <property type="match status" value="1"/>
</dbReference>
<evidence type="ECO:0000256" key="3">
    <source>
        <dbReference type="ARBA" id="ARBA00023163"/>
    </source>
</evidence>
<keyword evidence="7" id="KW-1185">Reference proteome</keyword>
<dbReference type="SUPFAM" id="SSF46689">
    <property type="entry name" value="Homeodomain-like"/>
    <property type="match status" value="2"/>
</dbReference>
<evidence type="ECO:0000259" key="5">
    <source>
        <dbReference type="PROSITE" id="PS01124"/>
    </source>
</evidence>
<keyword evidence="1" id="KW-0805">Transcription regulation</keyword>
<keyword evidence="4" id="KW-0812">Transmembrane</keyword>
<dbReference type="EMBL" id="JAKGAS010000003">
    <property type="protein sequence ID" value="MCF2947873.1"/>
    <property type="molecule type" value="Genomic_DNA"/>
</dbReference>
<feature type="transmembrane region" description="Helical" evidence="4">
    <location>
        <begin position="180"/>
        <end position="199"/>
    </location>
</feature>
<evidence type="ECO:0000256" key="2">
    <source>
        <dbReference type="ARBA" id="ARBA00023125"/>
    </source>
</evidence>
<organism evidence="6 7">
    <name type="scientific">Paraglaciecola algarum</name>
    <dbReference type="NCBI Taxonomy" id="3050085"/>
    <lineage>
        <taxon>Bacteria</taxon>
        <taxon>Pseudomonadati</taxon>
        <taxon>Pseudomonadota</taxon>
        <taxon>Gammaproteobacteria</taxon>
        <taxon>Alteromonadales</taxon>
        <taxon>Alteromonadaceae</taxon>
        <taxon>Paraglaciecola</taxon>
    </lineage>
</organism>
<sequence length="445" mass="50468">MLSIPAETLNYLLMPIVSSQMLLTVIIYISVVRKRIGSEYLLYNCFLASLVFFLLGRSAQSYLMPDIAAWVLYGRVSFLFTLGMPALLIAACKSSGQLISRSWYWLPVVSGLLFSIVYVVLEELFQRHLFIPDTFQLNWPELFGRKHSHIVQSLAAMVLAVLPCSYLLIKELQHKTNPHLIWFIAGGWIYGVLFVYGSLFTENYWVYYLGSIVTALCWAFAVYRDLQGLKSKAMLLQEELLYLVKGGGADLGSEIEKLLVNLETISNGNLAVYKIRIREILDRLTDSSIEAGGDIDSLVVRNSQHSQAIENSSDSQLIRQIAQQEVLQLSNMIQTMPAKRATDMVESAKSYIQSHYQEDIDIDKLAAQLNISRAYLMRTFKQQSGQTINQYLTEWRIELAKQILLSQSVTDTAFAVGYNNSNYFSTVFKKITGKSPIVYKEELSN</sequence>
<feature type="domain" description="HTH araC/xylS-type" evidence="5">
    <location>
        <begin position="346"/>
        <end position="442"/>
    </location>
</feature>